<gene>
    <name evidence="2" type="ORF">GCM10022277_23420</name>
</gene>
<evidence type="ECO:0000259" key="1">
    <source>
        <dbReference type="PROSITE" id="PS50994"/>
    </source>
</evidence>
<evidence type="ECO:0000313" key="2">
    <source>
        <dbReference type="EMBL" id="GAA3926638.1"/>
    </source>
</evidence>
<dbReference type="InterPro" id="IPR001584">
    <property type="entry name" value="Integrase_cat-core"/>
</dbReference>
<sequence length="576" mass="66171">MSIDLWMEGVIVEFKEGTPCDRAMIRSVGRSEVILADISNDQVLKMSVVSLDEVYFSGDARLLAESRDFGDLKFIDLTEKEQKETNRKYRYVKKLREYGVCKITEKSAGNIIREVSLEIGEKPPHWQSVRGWYKSFEKSGNKMRGLYPKHRFKGDREPKVNLKVLEIIRSAAKRYFSSSQPSMASIYRNVEEKIIAHNLDQPHDRLRVPNYHTVKSRVLESSYQKKQKARQGVRALQAELASSESGIETTRILERIEIDHTLLDIHVLHDDHKTLLGRPNITVLIDHYSHMVLGFQLSFEKPSFASVCIACINAFLPKAGFMKSLGSEANWPAHGIPMTLVTDNGNEFWGRNFSSVADEIGSIFQYCPIRKGNYKSRVERFFGIVNSMVLDDLPGVVRKAGKCGDTYDGRQEAKITFSEFKRYFVRWLTEIYHNMPLERSGMTPNELWLESEKDFPVPVEKEMELIPILMASGTRELGKGGIRIFSMNYNSNQLKDLYRRDGPGTVTIRYNPFDIGYILVRDEVNKTFLKIECENFEYASRLSTFEHDKIRALAKTIGKSKLDNLDLQKARVQLSK</sequence>
<evidence type="ECO:0000313" key="3">
    <source>
        <dbReference type="Proteomes" id="UP001501565"/>
    </source>
</evidence>
<dbReference type="Gene3D" id="3.30.420.10">
    <property type="entry name" value="Ribonuclease H-like superfamily/Ribonuclease H"/>
    <property type="match status" value="1"/>
</dbReference>
<dbReference type="EMBL" id="BAABBN010000007">
    <property type="protein sequence ID" value="GAA3926638.1"/>
    <property type="molecule type" value="Genomic_DNA"/>
</dbReference>
<protein>
    <submittedName>
        <fullName evidence="2">DDE-type integrase/transposase/recombinase</fullName>
    </submittedName>
</protein>
<name>A0ABP7MMW3_9GAMM</name>
<feature type="domain" description="Integrase catalytic" evidence="1">
    <location>
        <begin position="247"/>
        <end position="452"/>
    </location>
</feature>
<keyword evidence="3" id="KW-1185">Reference proteome</keyword>
<dbReference type="InterPro" id="IPR015378">
    <property type="entry name" value="Transposase-like_Mu_C"/>
</dbReference>
<comment type="caution">
    <text evidence="2">The sequence shown here is derived from an EMBL/GenBank/DDBJ whole genome shotgun (WGS) entry which is preliminary data.</text>
</comment>
<dbReference type="SUPFAM" id="SSF53098">
    <property type="entry name" value="Ribonuclease H-like"/>
    <property type="match status" value="1"/>
</dbReference>
<dbReference type="Pfam" id="PF09299">
    <property type="entry name" value="Mu-transpos_C"/>
    <property type="match status" value="1"/>
</dbReference>
<proteinExistence type="predicted"/>
<accession>A0ABP7MMW3</accession>
<organism evidence="2 3">
    <name type="scientific">Litoribacillus peritrichatus</name>
    <dbReference type="NCBI Taxonomy" id="718191"/>
    <lineage>
        <taxon>Bacteria</taxon>
        <taxon>Pseudomonadati</taxon>
        <taxon>Pseudomonadota</taxon>
        <taxon>Gammaproteobacteria</taxon>
        <taxon>Oceanospirillales</taxon>
        <taxon>Oceanospirillaceae</taxon>
        <taxon>Litoribacillus</taxon>
    </lineage>
</organism>
<dbReference type="RefSeq" id="WP_344798717.1">
    <property type="nucleotide sequence ID" value="NZ_BAABBN010000007.1"/>
</dbReference>
<dbReference type="Proteomes" id="UP001501565">
    <property type="component" value="Unassembled WGS sequence"/>
</dbReference>
<dbReference type="InterPro" id="IPR036397">
    <property type="entry name" value="RNaseH_sf"/>
</dbReference>
<dbReference type="PROSITE" id="PS50994">
    <property type="entry name" value="INTEGRASE"/>
    <property type="match status" value="1"/>
</dbReference>
<reference evidence="3" key="1">
    <citation type="journal article" date="2019" name="Int. J. Syst. Evol. Microbiol.">
        <title>The Global Catalogue of Microorganisms (GCM) 10K type strain sequencing project: providing services to taxonomists for standard genome sequencing and annotation.</title>
        <authorList>
            <consortium name="The Broad Institute Genomics Platform"/>
            <consortium name="The Broad Institute Genome Sequencing Center for Infectious Disease"/>
            <person name="Wu L."/>
            <person name="Ma J."/>
        </authorList>
    </citation>
    <scope>NUCLEOTIDE SEQUENCE [LARGE SCALE GENOMIC DNA]</scope>
    <source>
        <strain evidence="3">JCM 17551</strain>
    </source>
</reference>
<dbReference type="InterPro" id="IPR012337">
    <property type="entry name" value="RNaseH-like_sf"/>
</dbReference>